<reference evidence="1 2" key="1">
    <citation type="submission" date="2019-09" db="EMBL/GenBank/DDBJ databases">
        <title>The complete genome of Methanoplanus sp. FWC-SCC4.</title>
        <authorList>
            <person name="Chen S.-C."/>
            <person name="Zhou Y.-Z."/>
            <person name="Lai M.-C."/>
        </authorList>
    </citation>
    <scope>NUCLEOTIDE SEQUENCE [LARGE SCALE GENOMIC DNA]</scope>
    <source>
        <strain evidence="1 2">FWC-SCC4</strain>
    </source>
</reference>
<dbReference type="Pfam" id="PF08735">
    <property type="entry name" value="DUF1786"/>
    <property type="match status" value="1"/>
</dbReference>
<keyword evidence="2" id="KW-1185">Reference proteome</keyword>
<sequence>MFNIEKPVLAIDIGRGTQDILLYEPGQNIENSIKMVLPSPNVVVGKEIRNAASAKKSIHLTGYTMGGGQNVFEISKALQNGIKITATKKAALTIKDNIDAVKDKGILILEDEHISTDTKVIKTRDYMKDEIQNILSAFSIDYPENIAIAVQDHGFSKDVSNRIFRFRCLNEMLDKNDWQISSLAQDPPLPSMTRMHSVLEQCPGALVTDTGPAAIMGALCDPVVLKMAKKGLTLVNAGNGHTLAFTIKGTEILGIFEHHTGSLSQEKMNYYLNKLRTGTITNEEVFEDGGHGASVRKNLDSEYIAVTGPNQNKILPDAYHASPFGDMMLSGCFGLLKIWDISRT</sequence>
<keyword evidence="1" id="KW-0456">Lyase</keyword>
<evidence type="ECO:0000313" key="2">
    <source>
        <dbReference type="Proteomes" id="UP001301797"/>
    </source>
</evidence>
<dbReference type="KEGG" id="mefw:F1737_05450"/>
<proteinExistence type="predicted"/>
<dbReference type="AlphaFoldDB" id="A0AA97FEY0"/>
<dbReference type="GeneID" id="85229603"/>
<accession>A0AA97FEY0</accession>
<evidence type="ECO:0000313" key="1">
    <source>
        <dbReference type="EMBL" id="WOF16191.1"/>
    </source>
</evidence>
<keyword evidence="1" id="KW-0670">Pyruvate</keyword>
<dbReference type="RefSeq" id="WP_317137774.1">
    <property type="nucleotide sequence ID" value="NZ_CP043875.1"/>
</dbReference>
<dbReference type="Proteomes" id="UP001301797">
    <property type="component" value="Chromosome"/>
</dbReference>
<dbReference type="GO" id="GO:0016829">
    <property type="term" value="F:lyase activity"/>
    <property type="evidence" value="ECO:0007669"/>
    <property type="project" value="UniProtKB-KW"/>
</dbReference>
<protein>
    <submittedName>
        <fullName evidence="1">Pyruvate formate lyase-activating protein</fullName>
    </submittedName>
</protein>
<organism evidence="1 2">
    <name type="scientific">Methanochimaera problematica</name>
    <dbReference type="NCBI Taxonomy" id="2609417"/>
    <lineage>
        <taxon>Archaea</taxon>
        <taxon>Methanobacteriati</taxon>
        <taxon>Methanobacteriota</taxon>
        <taxon>Stenosarchaea group</taxon>
        <taxon>Methanomicrobia</taxon>
        <taxon>Methanomicrobiales</taxon>
        <taxon>Methanomicrobiaceae</taxon>
        <taxon>Methanochimaera</taxon>
    </lineage>
</organism>
<gene>
    <name evidence="1" type="ORF">F1737_05450</name>
</gene>
<dbReference type="EMBL" id="CP043875">
    <property type="protein sequence ID" value="WOF16191.1"/>
    <property type="molecule type" value="Genomic_DNA"/>
</dbReference>
<dbReference type="InterPro" id="IPR014846">
    <property type="entry name" value="DUF1786_pyruvate_format-lyase"/>
</dbReference>
<dbReference type="PIRSF" id="PIRSF029129">
    <property type="entry name" value="DUF1786_pyruvate_format-lyase"/>
    <property type="match status" value="1"/>
</dbReference>
<name>A0AA97FEY0_9EURY</name>